<evidence type="ECO:0000256" key="1">
    <source>
        <dbReference type="ARBA" id="ARBA00004651"/>
    </source>
</evidence>
<name>A0ABS8BN34_9NEIS</name>
<evidence type="ECO:0000256" key="7">
    <source>
        <dbReference type="RuleBase" id="RU362048"/>
    </source>
</evidence>
<dbReference type="Pfam" id="PF01914">
    <property type="entry name" value="MarC"/>
    <property type="match status" value="1"/>
</dbReference>
<dbReference type="Proteomes" id="UP001198034">
    <property type="component" value="Unassembled WGS sequence"/>
</dbReference>
<gene>
    <name evidence="8" type="ORF">LG219_12015</name>
</gene>
<keyword evidence="9" id="KW-1185">Reference proteome</keyword>
<feature type="transmembrane region" description="Helical" evidence="7">
    <location>
        <begin position="189"/>
        <end position="212"/>
    </location>
</feature>
<evidence type="ECO:0000313" key="8">
    <source>
        <dbReference type="EMBL" id="MCB5196994.1"/>
    </source>
</evidence>
<proteinExistence type="inferred from homology"/>
<keyword evidence="6 7" id="KW-0472">Membrane</keyword>
<dbReference type="InterPro" id="IPR002771">
    <property type="entry name" value="Multi_antbiot-R_MarC"/>
</dbReference>
<accession>A0ABS8BN34</accession>
<feature type="transmembrane region" description="Helical" evidence="7">
    <location>
        <begin position="52"/>
        <end position="73"/>
    </location>
</feature>
<evidence type="ECO:0000256" key="6">
    <source>
        <dbReference type="ARBA" id="ARBA00023136"/>
    </source>
</evidence>
<sequence length="230" mass="25076">MLPYLSSFFGSLLLVFAALMPILNPPGHAPIFLVLTEGYTKDERIILAKRVGVYSFILLVFSMFIGIYVLEFFGVSLPIVRVGGGLLVATAGWQLMSADTHAPNAVSTLDGNRPSSEELRQRAFFPLTFPITVGPGSITVAITLGASFKSSGIETFTMPIASVIAVAITSYSVYWCYRYADKLLKWVGATGSVIFLRLSAFILFCLGIQIFWTGATDLMGAFVQLHWPRG</sequence>
<feature type="transmembrane region" description="Helical" evidence="7">
    <location>
        <begin position="123"/>
        <end position="144"/>
    </location>
</feature>
<protein>
    <recommendedName>
        <fullName evidence="7">UPF0056 membrane protein</fullName>
    </recommendedName>
</protein>
<comment type="caution">
    <text evidence="8">The sequence shown here is derived from an EMBL/GenBank/DDBJ whole genome shotgun (WGS) entry which is preliminary data.</text>
</comment>
<dbReference type="PANTHER" id="PTHR33508">
    <property type="entry name" value="UPF0056 MEMBRANE PROTEIN YHCE"/>
    <property type="match status" value="1"/>
</dbReference>
<evidence type="ECO:0000256" key="2">
    <source>
        <dbReference type="ARBA" id="ARBA00009784"/>
    </source>
</evidence>
<evidence type="ECO:0000256" key="3">
    <source>
        <dbReference type="ARBA" id="ARBA00022475"/>
    </source>
</evidence>
<keyword evidence="3" id="KW-1003">Cell membrane</keyword>
<evidence type="ECO:0000313" key="9">
    <source>
        <dbReference type="Proteomes" id="UP001198034"/>
    </source>
</evidence>
<evidence type="ECO:0000256" key="5">
    <source>
        <dbReference type="ARBA" id="ARBA00022989"/>
    </source>
</evidence>
<keyword evidence="4 7" id="KW-0812">Transmembrane</keyword>
<comment type="similarity">
    <text evidence="2 7">Belongs to the UPF0056 (MarC) family.</text>
</comment>
<keyword evidence="5 7" id="KW-1133">Transmembrane helix</keyword>
<organism evidence="8 9">
    <name type="scientific">Deefgea salmonis</name>
    <dbReference type="NCBI Taxonomy" id="2875502"/>
    <lineage>
        <taxon>Bacteria</taxon>
        <taxon>Pseudomonadati</taxon>
        <taxon>Pseudomonadota</taxon>
        <taxon>Betaproteobacteria</taxon>
        <taxon>Neisseriales</taxon>
        <taxon>Chitinibacteraceae</taxon>
        <taxon>Deefgea</taxon>
    </lineage>
</organism>
<evidence type="ECO:0000256" key="4">
    <source>
        <dbReference type="ARBA" id="ARBA00022692"/>
    </source>
</evidence>
<reference evidence="8 9" key="1">
    <citation type="submission" date="2021-10" db="EMBL/GenBank/DDBJ databases">
        <authorList>
            <person name="Chen M."/>
        </authorList>
    </citation>
    <scope>NUCLEOTIDE SEQUENCE [LARGE SCALE GENOMIC DNA]</scope>
    <source>
        <strain evidence="8 9">H3-26</strain>
    </source>
</reference>
<feature type="transmembrane region" description="Helical" evidence="7">
    <location>
        <begin position="156"/>
        <end position="177"/>
    </location>
</feature>
<dbReference type="RefSeq" id="WP_226764724.1">
    <property type="nucleotide sequence ID" value="NZ_JAJAWG010000008.1"/>
</dbReference>
<comment type="caution">
    <text evidence="7">Lacks conserved residue(s) required for the propagation of feature annotation.</text>
</comment>
<comment type="subcellular location">
    <subcellularLocation>
        <location evidence="1 7">Cell membrane</location>
        <topology evidence="1 7">Multi-pass membrane protein</topology>
    </subcellularLocation>
</comment>
<dbReference type="NCBIfam" id="TIGR00427">
    <property type="entry name" value="NAAT family transporter"/>
    <property type="match status" value="1"/>
</dbReference>
<dbReference type="EMBL" id="JAJAWG010000008">
    <property type="protein sequence ID" value="MCB5196994.1"/>
    <property type="molecule type" value="Genomic_DNA"/>
</dbReference>
<dbReference type="PANTHER" id="PTHR33508:SF1">
    <property type="entry name" value="UPF0056 MEMBRANE PROTEIN YHCE"/>
    <property type="match status" value="1"/>
</dbReference>